<dbReference type="EMBL" id="KL363210">
    <property type="protein sequence ID" value="KFD54171.1"/>
    <property type="molecule type" value="Genomic_DNA"/>
</dbReference>
<dbReference type="InterPro" id="IPR002423">
    <property type="entry name" value="Cpn60/GroEL/TCP-1"/>
</dbReference>
<dbReference type="GO" id="GO:0016887">
    <property type="term" value="F:ATP hydrolysis activity"/>
    <property type="evidence" value="ECO:0007669"/>
    <property type="project" value="InterPro"/>
</dbReference>
<keyword evidence="6 9" id="KW-0067">ATP-binding</keyword>
<dbReference type="Gene3D" id="1.10.560.10">
    <property type="entry name" value="GroEL-like equatorial domain"/>
    <property type="match status" value="3"/>
</dbReference>
<gene>
    <name evidence="10" type="ORF">M513_04948</name>
</gene>
<dbReference type="PROSITE" id="PS00750">
    <property type="entry name" value="TCP1_1"/>
    <property type="match status" value="2"/>
</dbReference>
<organism evidence="10 11">
    <name type="scientific">Trichuris suis</name>
    <name type="common">pig whipworm</name>
    <dbReference type="NCBI Taxonomy" id="68888"/>
    <lineage>
        <taxon>Eukaryota</taxon>
        <taxon>Metazoa</taxon>
        <taxon>Ecdysozoa</taxon>
        <taxon>Nematoda</taxon>
        <taxon>Enoplea</taxon>
        <taxon>Dorylaimia</taxon>
        <taxon>Trichinellida</taxon>
        <taxon>Trichuridae</taxon>
        <taxon>Trichuris</taxon>
    </lineage>
</organism>
<evidence type="ECO:0000256" key="8">
    <source>
        <dbReference type="ARBA" id="ARBA00033237"/>
    </source>
</evidence>
<evidence type="ECO:0000313" key="11">
    <source>
        <dbReference type="Proteomes" id="UP000030764"/>
    </source>
</evidence>
<dbReference type="SUPFAM" id="SSF54849">
    <property type="entry name" value="GroEL-intermediate domain like"/>
    <property type="match status" value="2"/>
</dbReference>
<dbReference type="InterPro" id="IPR027409">
    <property type="entry name" value="GroEL-like_apical_dom_sf"/>
</dbReference>
<dbReference type="PROSITE" id="PS00995">
    <property type="entry name" value="TCP1_3"/>
    <property type="match status" value="2"/>
</dbReference>
<proteinExistence type="inferred from homology"/>
<evidence type="ECO:0000256" key="1">
    <source>
        <dbReference type="ARBA" id="ARBA00004496"/>
    </source>
</evidence>
<dbReference type="InterPro" id="IPR027413">
    <property type="entry name" value="GROEL-like_equatorial_sf"/>
</dbReference>
<evidence type="ECO:0000256" key="9">
    <source>
        <dbReference type="RuleBase" id="RU004187"/>
    </source>
</evidence>
<dbReference type="InterPro" id="IPR027410">
    <property type="entry name" value="TCP-1-like_intermed_sf"/>
</dbReference>
<evidence type="ECO:0000256" key="2">
    <source>
        <dbReference type="ARBA" id="ARBA00008020"/>
    </source>
</evidence>
<dbReference type="Gene3D" id="3.50.7.10">
    <property type="entry name" value="GroEL"/>
    <property type="match status" value="1"/>
</dbReference>
<dbReference type="SUPFAM" id="SSF52029">
    <property type="entry name" value="GroEL apical domain-like"/>
    <property type="match status" value="1"/>
</dbReference>
<dbReference type="InterPro" id="IPR053374">
    <property type="entry name" value="TCP-1_chaperonin"/>
</dbReference>
<dbReference type="Pfam" id="PF00118">
    <property type="entry name" value="Cpn60_TCP1"/>
    <property type="match status" value="2"/>
</dbReference>
<dbReference type="SUPFAM" id="SSF48592">
    <property type="entry name" value="GroEL equatorial domain-like"/>
    <property type="match status" value="2"/>
</dbReference>
<dbReference type="InterPro" id="IPR012716">
    <property type="entry name" value="Chap_CCT_beta"/>
</dbReference>
<dbReference type="GO" id="GO:0140662">
    <property type="term" value="F:ATP-dependent protein folding chaperone"/>
    <property type="evidence" value="ECO:0007669"/>
    <property type="project" value="InterPro"/>
</dbReference>
<comment type="similarity">
    <text evidence="2 9">Belongs to the TCP-1 chaperonin family.</text>
</comment>
<protein>
    <recommendedName>
        <fullName evidence="3">T-complex protein 1 subunit beta</fullName>
    </recommendedName>
    <alternativeName>
        <fullName evidence="8">CCT-beta</fullName>
    </alternativeName>
</protein>
<dbReference type="PRINTS" id="PR00304">
    <property type="entry name" value="TCOMPLEXTCP1"/>
</dbReference>
<reference evidence="10 11" key="1">
    <citation type="journal article" date="2014" name="Nat. Genet.">
        <title>Genome and transcriptome of the porcine whipworm Trichuris suis.</title>
        <authorList>
            <person name="Jex A.R."/>
            <person name="Nejsum P."/>
            <person name="Schwarz E.M."/>
            <person name="Hu L."/>
            <person name="Young N.D."/>
            <person name="Hall R.S."/>
            <person name="Korhonen P.K."/>
            <person name="Liao S."/>
            <person name="Thamsborg S."/>
            <person name="Xia J."/>
            <person name="Xu P."/>
            <person name="Wang S."/>
            <person name="Scheerlinck J.P."/>
            <person name="Hofmann A."/>
            <person name="Sternberg P.W."/>
            <person name="Wang J."/>
            <person name="Gasser R.B."/>
        </authorList>
    </citation>
    <scope>NUCLEOTIDE SEQUENCE [LARGE SCALE GENOMIC DNA]</scope>
    <source>
        <strain evidence="10">DCEP-RM93M</strain>
    </source>
</reference>
<comment type="subcellular location">
    <subcellularLocation>
        <location evidence="1">Cytoplasm</location>
    </subcellularLocation>
</comment>
<name>A0A085MAC5_9BILA</name>
<dbReference type="FunFam" id="1.10.560.10:FF:000017">
    <property type="entry name" value="T-complex protein 1 subunit eta"/>
    <property type="match status" value="1"/>
</dbReference>
<evidence type="ECO:0000256" key="5">
    <source>
        <dbReference type="ARBA" id="ARBA00022741"/>
    </source>
</evidence>
<keyword evidence="5 9" id="KW-0547">Nucleotide-binding</keyword>
<dbReference type="GO" id="GO:0005832">
    <property type="term" value="C:chaperonin-containing T-complex"/>
    <property type="evidence" value="ECO:0007669"/>
    <property type="project" value="InterPro"/>
</dbReference>
<dbReference type="GO" id="GO:0005524">
    <property type="term" value="F:ATP binding"/>
    <property type="evidence" value="ECO:0007669"/>
    <property type="project" value="UniProtKB-KW"/>
</dbReference>
<keyword evidence="11" id="KW-1185">Reference proteome</keyword>
<dbReference type="NCBIfam" id="NF041083">
    <property type="entry name" value="thermosome_beta"/>
    <property type="match status" value="1"/>
</dbReference>
<evidence type="ECO:0000256" key="7">
    <source>
        <dbReference type="ARBA" id="ARBA00023186"/>
    </source>
</evidence>
<dbReference type="InterPro" id="IPR002194">
    <property type="entry name" value="Chaperonin_TCP-1_CS"/>
</dbReference>
<keyword evidence="4" id="KW-0963">Cytoplasm</keyword>
<dbReference type="CDD" id="cd03336">
    <property type="entry name" value="TCP1_beta"/>
    <property type="match status" value="1"/>
</dbReference>
<dbReference type="Gene3D" id="3.30.260.10">
    <property type="entry name" value="TCP-1-like chaperonin intermediate domain"/>
    <property type="match status" value="1"/>
</dbReference>
<evidence type="ECO:0000256" key="3">
    <source>
        <dbReference type="ARBA" id="ARBA00018961"/>
    </source>
</evidence>
<evidence type="ECO:0000256" key="4">
    <source>
        <dbReference type="ARBA" id="ARBA00022490"/>
    </source>
</evidence>
<evidence type="ECO:0000313" key="10">
    <source>
        <dbReference type="EMBL" id="KFD54171.1"/>
    </source>
</evidence>
<dbReference type="NCBIfam" id="TIGR02341">
    <property type="entry name" value="chap_CCT_beta"/>
    <property type="match status" value="1"/>
</dbReference>
<accession>A0A085MAC5</accession>
<sequence length="954" mass="102942">MAFPIIFNPVQILEPAVEEEKGEEARLSSFIGAMAIGDLLKSTLGPKGMDKILLSSSPGAADQVKVTNDGATILKAIGVDNPAAKVLVDISLVQDSEVGDGTTTVVVLAASLLKQAERLMEEQHLHPQTIIAGWRKALEVCRDELRSCARVSSSNAEEFRNDLQKIAETTLGSKILASYKEHFAKLAVDATLRTKRSETAESVTVIKVLGGSLTDSYLDDGFLLPKRPGLYQPQRIEKARILIANTAMDVDKIKVYDARFKVSAVANIVVFGATEQILDEAERSLHDALCVLSVHMKEAKVVLGGGCSEVAMATAVSAVASRTPGKQALAMESFARALLHIPEILAENGGYDSAELVSQLRAAHARGKKTCGLDMNDGTVGDMMSMGIVQTYRVKLSALNSAAEAAEMLLRLLLCIIFQIIFNPVQILEPAVEEEKGEEARLSSFIGAMAIGDLLKSTLGPKGMDKILLSSSPGAADQVKVTNDGATILKAIGVDNPAAKVLVDISLVQDSEVGDGTTTVVVLAASLLKQAERLMEEQHLHPQTIIAGWRKALEVCRDELRSCARVSSSNAEEFRNDLQKIAETTLGSKILASYKEHFAKLAVDATLRTKRSETAESVTVIKVLGGSLTDSYLDDGFLLPKRPGLYQPQRIEKARILIANTAMDVDKIKVYDARFKVSAVAKLAELEQAEKEKMKNKVNKIVAHDINVFINRQLIYNYPEQLFADAKVMAIEHADFSGIEQLALVLGGDIVSTFDNPKKNKLGYCDLIELVQIGEKTYLRFSGVPVGAACSIVVFGATEQILDEAERSLHDALCVLSVHMKEAKVVLGGGCSEVAMATAVSAVASRTPGKQALAMESFARALLHIPEILAENGGYDSAELVSQLRAAHARGKKTCGLDMNDGTVGDMMSMGIFESYRVKLSALNSAAEAAEMLLRVDDIIKDEPRKREIDERPC</sequence>
<dbReference type="PANTHER" id="PTHR11353">
    <property type="entry name" value="CHAPERONIN"/>
    <property type="match status" value="1"/>
</dbReference>
<dbReference type="Proteomes" id="UP000030764">
    <property type="component" value="Unassembled WGS sequence"/>
</dbReference>
<dbReference type="AlphaFoldDB" id="A0A085MAC5"/>
<dbReference type="InterPro" id="IPR017998">
    <property type="entry name" value="Chaperone_TCP-1"/>
</dbReference>
<dbReference type="GO" id="GO:0051082">
    <property type="term" value="F:unfolded protein binding"/>
    <property type="evidence" value="ECO:0007669"/>
    <property type="project" value="InterPro"/>
</dbReference>
<evidence type="ECO:0000256" key="6">
    <source>
        <dbReference type="ARBA" id="ARBA00022840"/>
    </source>
</evidence>
<keyword evidence="7 9" id="KW-0143">Chaperone</keyword>
<dbReference type="PROSITE" id="PS00751">
    <property type="entry name" value="TCP1_2"/>
    <property type="match status" value="2"/>
</dbReference>
<dbReference type="FunFam" id="3.50.7.10:FF:000002">
    <property type="entry name" value="T-complex protein 1 subunit beta"/>
    <property type="match status" value="1"/>
</dbReference>